<sequence length="62" mass="7068">MAGEDFVLFFFFGDDEDNGAVMRAEFEALRIRLAIGQSRPTGKVIGTNRQGLPRYETAYHER</sequence>
<protein>
    <submittedName>
        <fullName evidence="1">Uncharacterized protein</fullName>
    </submittedName>
</protein>
<evidence type="ECO:0000313" key="1">
    <source>
        <dbReference type="EMBL" id="MPM80020.1"/>
    </source>
</evidence>
<dbReference type="EMBL" id="VSSQ01029763">
    <property type="protein sequence ID" value="MPM80020.1"/>
    <property type="molecule type" value="Genomic_DNA"/>
</dbReference>
<name>A0A645CSB4_9ZZZZ</name>
<organism evidence="1">
    <name type="scientific">bioreactor metagenome</name>
    <dbReference type="NCBI Taxonomy" id="1076179"/>
    <lineage>
        <taxon>unclassified sequences</taxon>
        <taxon>metagenomes</taxon>
        <taxon>ecological metagenomes</taxon>
    </lineage>
</organism>
<comment type="caution">
    <text evidence="1">The sequence shown here is derived from an EMBL/GenBank/DDBJ whole genome shotgun (WGS) entry which is preliminary data.</text>
</comment>
<proteinExistence type="predicted"/>
<gene>
    <name evidence="1" type="ORF">SDC9_127063</name>
</gene>
<dbReference type="AlphaFoldDB" id="A0A645CSB4"/>
<reference evidence="1" key="1">
    <citation type="submission" date="2019-08" db="EMBL/GenBank/DDBJ databases">
        <authorList>
            <person name="Kucharzyk K."/>
            <person name="Murdoch R.W."/>
            <person name="Higgins S."/>
            <person name="Loffler F."/>
        </authorList>
    </citation>
    <scope>NUCLEOTIDE SEQUENCE</scope>
</reference>
<accession>A0A645CSB4</accession>